<evidence type="ECO:0000313" key="3">
    <source>
        <dbReference type="Proteomes" id="UP000191980"/>
    </source>
</evidence>
<dbReference type="EMBL" id="LPUF01000001">
    <property type="protein sequence ID" value="OQK16728.1"/>
    <property type="molecule type" value="Genomic_DNA"/>
</dbReference>
<dbReference type="Proteomes" id="UP000191980">
    <property type="component" value="Unassembled WGS sequence"/>
</dbReference>
<keyword evidence="3" id="KW-1185">Reference proteome</keyword>
<gene>
    <name evidence="2" type="ORF">AU255_02130</name>
</gene>
<comment type="caution">
    <text evidence="2">The sequence shown here is derived from an EMBL/GenBank/DDBJ whole genome shotgun (WGS) entry which is preliminary data.</text>
</comment>
<organism evidence="2 3">
    <name type="scientific">Methyloprofundus sedimenti</name>
    <dbReference type="NCBI Taxonomy" id="1420851"/>
    <lineage>
        <taxon>Bacteria</taxon>
        <taxon>Pseudomonadati</taxon>
        <taxon>Pseudomonadota</taxon>
        <taxon>Gammaproteobacteria</taxon>
        <taxon>Methylococcales</taxon>
        <taxon>Methylococcaceae</taxon>
        <taxon>Methyloprofundus</taxon>
    </lineage>
</organism>
<evidence type="ECO:0000313" key="2">
    <source>
        <dbReference type="EMBL" id="OQK16728.1"/>
    </source>
</evidence>
<dbReference type="AlphaFoldDB" id="A0A1V8M5E4"/>
<name>A0A1V8M5E4_9GAMM</name>
<reference evidence="2 3" key="1">
    <citation type="submission" date="2015-12" db="EMBL/GenBank/DDBJ databases">
        <authorList>
            <person name="Shamseldin A."/>
            <person name="Moawad H."/>
            <person name="Abd El-Rahim W.M."/>
            <person name="Sadowsky M.J."/>
        </authorList>
    </citation>
    <scope>NUCLEOTIDE SEQUENCE [LARGE SCALE GENOMIC DNA]</scope>
    <source>
        <strain evidence="2 3">WF1</strain>
    </source>
</reference>
<dbReference type="STRING" id="1420851.AU255_02130"/>
<evidence type="ECO:0000256" key="1">
    <source>
        <dbReference type="SAM" id="Phobius"/>
    </source>
</evidence>
<accession>A0A1V8M5E4</accession>
<sequence length="115" mass="13078">MIETIKNDSVNVTLNTKTKQQLRLLLKHAQIIIDHRHKLNSLLSNMFNAVVTEQSHVLLTLYIADLQSILGKTGTMRKGFYISIIFLIVGVILLFVRLMASFSFPFLITQKPPPN</sequence>
<keyword evidence="1" id="KW-0812">Transmembrane</keyword>
<keyword evidence="1" id="KW-0472">Membrane</keyword>
<proteinExistence type="predicted"/>
<feature type="transmembrane region" description="Helical" evidence="1">
    <location>
        <begin position="80"/>
        <end position="108"/>
    </location>
</feature>
<protein>
    <submittedName>
        <fullName evidence="2">Uncharacterized protein</fullName>
    </submittedName>
</protein>
<keyword evidence="1" id="KW-1133">Transmembrane helix</keyword>